<evidence type="ECO:0000256" key="2">
    <source>
        <dbReference type="ARBA" id="ARBA00004286"/>
    </source>
</evidence>
<evidence type="ECO:0000256" key="5">
    <source>
        <dbReference type="ARBA" id="ARBA00022741"/>
    </source>
</evidence>
<keyword evidence="9" id="KW-0233">DNA recombination</keyword>
<evidence type="ECO:0000256" key="8">
    <source>
        <dbReference type="ARBA" id="ARBA00023054"/>
    </source>
</evidence>
<keyword evidence="7" id="KW-0067">ATP-binding</keyword>
<organism evidence="15 16">
    <name type="scientific">Verruconis gallopava</name>
    <dbReference type="NCBI Taxonomy" id="253628"/>
    <lineage>
        <taxon>Eukaryota</taxon>
        <taxon>Fungi</taxon>
        <taxon>Dikarya</taxon>
        <taxon>Ascomycota</taxon>
        <taxon>Pezizomycotina</taxon>
        <taxon>Dothideomycetes</taxon>
        <taxon>Pleosporomycetidae</taxon>
        <taxon>Venturiales</taxon>
        <taxon>Sympoventuriaceae</taxon>
        <taxon>Verruconis</taxon>
    </lineage>
</organism>
<dbReference type="HOGENOM" id="CLU_009063_0_0_1"/>
<evidence type="ECO:0000256" key="10">
    <source>
        <dbReference type="ARBA" id="ARBA00023204"/>
    </source>
</evidence>
<keyword evidence="4" id="KW-0158">Chromosome</keyword>
<evidence type="ECO:0000256" key="4">
    <source>
        <dbReference type="ARBA" id="ARBA00022454"/>
    </source>
</evidence>
<dbReference type="InterPro" id="IPR027417">
    <property type="entry name" value="P-loop_NTPase"/>
</dbReference>
<keyword evidence="10" id="KW-0234">DNA repair</keyword>
<dbReference type="GeneID" id="27313826"/>
<dbReference type="AlphaFoldDB" id="A0A0D1YQA4"/>
<dbReference type="Gene3D" id="1.10.287.1490">
    <property type="match status" value="1"/>
</dbReference>
<dbReference type="GO" id="GO:0030915">
    <property type="term" value="C:Smc5-Smc6 complex"/>
    <property type="evidence" value="ECO:0007669"/>
    <property type="project" value="TreeGrafter"/>
</dbReference>
<dbReference type="GO" id="GO:0003684">
    <property type="term" value="F:damaged DNA binding"/>
    <property type="evidence" value="ECO:0007669"/>
    <property type="project" value="TreeGrafter"/>
</dbReference>
<dbReference type="Proteomes" id="UP000053259">
    <property type="component" value="Unassembled WGS sequence"/>
</dbReference>
<keyword evidence="6" id="KW-0227">DNA damage</keyword>
<dbReference type="PANTHER" id="PTHR19306">
    <property type="entry name" value="STRUCTURAL MAINTENANCE OF CHROMOSOMES 5,6 SMC5, SMC6"/>
    <property type="match status" value="1"/>
</dbReference>
<dbReference type="VEuPathDB" id="FungiDB:PV09_05853"/>
<feature type="coiled-coil region" evidence="12">
    <location>
        <begin position="764"/>
        <end position="963"/>
    </location>
</feature>
<evidence type="ECO:0000256" key="9">
    <source>
        <dbReference type="ARBA" id="ARBA00023172"/>
    </source>
</evidence>
<sequence length="1164" mass="133313">MDASALPTQPQFWLKPTIKLATMPGLKRARSRQDTEDNEVETASSHLRLTNKGRKRSRLTPVNERASDESSGGDSPRESTAAENDSEDSDISDAEAVRRTDHLHRNGQFRENHAADNGIIEEVSCRNFMCHSNLTVKLGPLINFIIGHNGSGKSAVLTALQLCLGGKATSTNRGQSLKHFIKAGSDQATLQVKIKNQGDNAYQPEVYGQSIIVERTFSRSGTSGFKLKNQDGRIVSTKKSDLEDILDALALQMDNPMNVLTQDMARQFLNSSNAADKYKFFYQGTHLEQLDSDYRILAESLQLNQDQVYMMEKSAEAAKVAYEEAEKKAQLAERAATMQEQYNHFVRQMAWIQVEEEERKLASMEEDIRKQDAVIEQRVLAAQQADAQLEEHNEARDTAQQALNAVKAELASKNEERDQVKEQFDEIKGRLMEHLQQSRSIQSELKAARDNIKRLEKDIEQEKQKIASADNGRHAQKMEDIKNAEDQLITLKDEIQQRSSESASMDRDLKNARDEVEDARTALENHKASIESVEKRISAFQRERGNWMAAYSPKLSALLNAINRESRFREKPVGPMGRHIFLLKPKWADILEKQAGAALNAFVVSSKADQTILSEIMRRVDYEGRVFVTSSRPIDTSQHEPPEEYDTWMRVLRFDNDLVRNTMIINQGIDGTVLEENSERAAEMISKRIPNVKQIFAMNPVPDRHGNRWGYRFGLTSSGGESQTPIDPWKGLPRMQTDIETQIRAEQEKLVHLKGQQTAIEERQREAENKFKRASQAIAKHKRDMKSLHDQLDRQEVAIQDLKDELEADTPQRGLLEQYEQQLEDAKETEQMNINTYQDSVLEKDRLNAEQRPIKTELDKLQSEIEMLEERIKKAELRLEKAKDKCEIERRRTNQSHELVKDAEAAKTNLEKKREEQEKLVADFTEQAEQVSRRVPIDDGETVESLEAKLLRLQREQARQRDELGGDKETLILKKLEKRQYWEERQRTYSNHDEILGTLKRALDNRLDRWKKFRDLIVLRAQSSFGYLLSERQFHGTLEISHVDRTLDIKVQPDNTLKSKKGRQTKTLSGGEKSFSTICLLLALWEAMGSPVRCLDEFDVFMDQVNRDVSMGMMITAARRAVSRQFILITPQSMNNVKLGDDVKIHKMSDPERGQTTLTQFIST</sequence>
<feature type="coiled-coil region" evidence="12">
    <location>
        <begin position="315"/>
        <end position="543"/>
    </location>
</feature>
<dbReference type="Gene3D" id="3.40.50.300">
    <property type="entry name" value="P-loop containing nucleotide triphosphate hydrolases"/>
    <property type="match status" value="2"/>
</dbReference>
<evidence type="ECO:0000313" key="15">
    <source>
        <dbReference type="EMBL" id="KIW02792.1"/>
    </source>
</evidence>
<evidence type="ECO:0000256" key="6">
    <source>
        <dbReference type="ARBA" id="ARBA00022763"/>
    </source>
</evidence>
<feature type="compositionally biased region" description="Basic residues" evidence="13">
    <location>
        <begin position="49"/>
        <end position="58"/>
    </location>
</feature>
<keyword evidence="5" id="KW-0547">Nucleotide-binding</keyword>
<dbReference type="PANTHER" id="PTHR19306:SF6">
    <property type="entry name" value="STRUCTURAL MAINTENANCE OF CHROMOSOMES PROTEIN 6"/>
    <property type="match status" value="1"/>
</dbReference>
<evidence type="ECO:0000256" key="13">
    <source>
        <dbReference type="SAM" id="MobiDB-lite"/>
    </source>
</evidence>
<dbReference type="GO" id="GO:0005524">
    <property type="term" value="F:ATP binding"/>
    <property type="evidence" value="ECO:0007669"/>
    <property type="project" value="UniProtKB-KW"/>
</dbReference>
<dbReference type="InParanoid" id="A0A0D1YQA4"/>
<keyword evidence="11" id="KW-0539">Nucleus</keyword>
<evidence type="ECO:0000256" key="12">
    <source>
        <dbReference type="SAM" id="Coils"/>
    </source>
</evidence>
<feature type="compositionally biased region" description="Polar residues" evidence="13">
    <location>
        <begin position="1"/>
        <end position="11"/>
    </location>
</feature>
<dbReference type="Pfam" id="PF02463">
    <property type="entry name" value="SMC_N"/>
    <property type="match status" value="1"/>
</dbReference>
<dbReference type="STRING" id="253628.A0A0D1YQA4"/>
<keyword evidence="8 12" id="KW-0175">Coiled coil</keyword>
<dbReference type="GO" id="GO:0003697">
    <property type="term" value="F:single-stranded DNA binding"/>
    <property type="evidence" value="ECO:0007669"/>
    <property type="project" value="TreeGrafter"/>
</dbReference>
<dbReference type="InterPro" id="IPR003395">
    <property type="entry name" value="RecF/RecN/SMC_N"/>
</dbReference>
<name>A0A0D1YQA4_9PEZI</name>
<dbReference type="GO" id="GO:0035861">
    <property type="term" value="C:site of double-strand break"/>
    <property type="evidence" value="ECO:0007669"/>
    <property type="project" value="TreeGrafter"/>
</dbReference>
<comment type="subcellular location">
    <subcellularLocation>
        <location evidence="2">Chromosome</location>
    </subcellularLocation>
    <subcellularLocation>
        <location evidence="1">Nucleus</location>
    </subcellularLocation>
</comment>
<gene>
    <name evidence="15" type="ORF">PV09_05853</name>
</gene>
<dbReference type="OrthoDB" id="10072614at2759"/>
<dbReference type="FunCoup" id="A0A0D1YQA4">
    <property type="interactions" value="802"/>
</dbReference>
<proteinExistence type="inferred from homology"/>
<protein>
    <recommendedName>
        <fullName evidence="14">RecF/RecN/SMC N-terminal domain-containing protein</fullName>
    </recommendedName>
</protein>
<reference evidence="15 16" key="1">
    <citation type="submission" date="2015-01" db="EMBL/GenBank/DDBJ databases">
        <title>The Genome Sequence of Ochroconis gallopava CBS43764.</title>
        <authorList>
            <consortium name="The Broad Institute Genomics Platform"/>
            <person name="Cuomo C."/>
            <person name="de Hoog S."/>
            <person name="Gorbushina A."/>
            <person name="Stielow B."/>
            <person name="Teixiera M."/>
            <person name="Abouelleil A."/>
            <person name="Chapman S.B."/>
            <person name="Priest M."/>
            <person name="Young S.K."/>
            <person name="Wortman J."/>
            <person name="Nusbaum C."/>
            <person name="Birren B."/>
        </authorList>
    </citation>
    <scope>NUCLEOTIDE SEQUENCE [LARGE SCALE GENOMIC DNA]</scope>
    <source>
        <strain evidence="15 16">CBS 43764</strain>
    </source>
</reference>
<evidence type="ECO:0000256" key="3">
    <source>
        <dbReference type="ARBA" id="ARBA00006793"/>
    </source>
</evidence>
<dbReference type="GO" id="GO:0000724">
    <property type="term" value="P:double-strand break repair via homologous recombination"/>
    <property type="evidence" value="ECO:0007669"/>
    <property type="project" value="TreeGrafter"/>
</dbReference>
<dbReference type="RefSeq" id="XP_016212661.1">
    <property type="nucleotide sequence ID" value="XM_016359412.1"/>
</dbReference>
<evidence type="ECO:0000259" key="14">
    <source>
        <dbReference type="Pfam" id="PF02463"/>
    </source>
</evidence>
<dbReference type="GO" id="GO:0005634">
    <property type="term" value="C:nucleus"/>
    <property type="evidence" value="ECO:0007669"/>
    <property type="project" value="UniProtKB-SubCell"/>
</dbReference>
<feature type="compositionally biased region" description="Acidic residues" evidence="13">
    <location>
        <begin position="84"/>
        <end position="93"/>
    </location>
</feature>
<accession>A0A0D1YQA4</accession>
<dbReference type="SUPFAM" id="SSF52540">
    <property type="entry name" value="P-loop containing nucleoside triphosphate hydrolases"/>
    <property type="match status" value="1"/>
</dbReference>
<feature type="domain" description="RecF/RecN/SMC N-terminal" evidence="14">
    <location>
        <begin position="120"/>
        <end position="1133"/>
    </location>
</feature>
<evidence type="ECO:0000313" key="16">
    <source>
        <dbReference type="Proteomes" id="UP000053259"/>
    </source>
</evidence>
<evidence type="ECO:0000256" key="7">
    <source>
        <dbReference type="ARBA" id="ARBA00022840"/>
    </source>
</evidence>
<evidence type="ECO:0000256" key="11">
    <source>
        <dbReference type="ARBA" id="ARBA00023242"/>
    </source>
</evidence>
<dbReference type="EMBL" id="KN847547">
    <property type="protein sequence ID" value="KIW02792.1"/>
    <property type="molecule type" value="Genomic_DNA"/>
</dbReference>
<keyword evidence="16" id="KW-1185">Reference proteome</keyword>
<feature type="region of interest" description="Disordered" evidence="13">
    <location>
        <begin position="1"/>
        <end position="93"/>
    </location>
</feature>
<comment type="similarity">
    <text evidence="3">Belongs to the SMC family. SMC6 subfamily.</text>
</comment>
<evidence type="ECO:0000256" key="1">
    <source>
        <dbReference type="ARBA" id="ARBA00004123"/>
    </source>
</evidence>